<keyword evidence="3" id="KW-1185">Reference proteome</keyword>
<protein>
    <submittedName>
        <fullName evidence="2">Uncharacterized protein</fullName>
    </submittedName>
</protein>
<dbReference type="Proteomes" id="UP001054945">
    <property type="component" value="Unassembled WGS sequence"/>
</dbReference>
<accession>A0AAV4N9T5</accession>
<gene>
    <name evidence="2" type="ORF">CEXT_598321</name>
</gene>
<evidence type="ECO:0000313" key="2">
    <source>
        <dbReference type="EMBL" id="GIX81079.1"/>
    </source>
</evidence>
<dbReference type="EMBL" id="BPLR01003094">
    <property type="protein sequence ID" value="GIX81079.1"/>
    <property type="molecule type" value="Genomic_DNA"/>
</dbReference>
<proteinExistence type="predicted"/>
<evidence type="ECO:0000313" key="3">
    <source>
        <dbReference type="Proteomes" id="UP001054945"/>
    </source>
</evidence>
<dbReference type="AlphaFoldDB" id="A0AAV4N9T5"/>
<feature type="region of interest" description="Disordered" evidence="1">
    <location>
        <begin position="63"/>
        <end position="85"/>
    </location>
</feature>
<organism evidence="2 3">
    <name type="scientific">Caerostris extrusa</name>
    <name type="common">Bark spider</name>
    <name type="synonym">Caerostris bankana</name>
    <dbReference type="NCBI Taxonomy" id="172846"/>
    <lineage>
        <taxon>Eukaryota</taxon>
        <taxon>Metazoa</taxon>
        <taxon>Ecdysozoa</taxon>
        <taxon>Arthropoda</taxon>
        <taxon>Chelicerata</taxon>
        <taxon>Arachnida</taxon>
        <taxon>Araneae</taxon>
        <taxon>Araneomorphae</taxon>
        <taxon>Entelegynae</taxon>
        <taxon>Araneoidea</taxon>
        <taxon>Araneidae</taxon>
        <taxon>Caerostris</taxon>
    </lineage>
</organism>
<comment type="caution">
    <text evidence="2">The sequence shown here is derived from an EMBL/GenBank/DDBJ whole genome shotgun (WGS) entry which is preliminary data.</text>
</comment>
<feature type="compositionally biased region" description="Polar residues" evidence="1">
    <location>
        <begin position="69"/>
        <end position="85"/>
    </location>
</feature>
<sequence>MKSIFVQHCYVSLDGRSSEEDLSSAEVHPRRVLRPDSITHTDPNSVIALARDEKMRKRLISDAKAASSEGLQQTRTTQSSVHCSA</sequence>
<reference evidence="2 3" key="1">
    <citation type="submission" date="2021-06" db="EMBL/GenBank/DDBJ databases">
        <title>Caerostris extrusa draft genome.</title>
        <authorList>
            <person name="Kono N."/>
            <person name="Arakawa K."/>
        </authorList>
    </citation>
    <scope>NUCLEOTIDE SEQUENCE [LARGE SCALE GENOMIC DNA]</scope>
</reference>
<name>A0AAV4N9T5_CAEEX</name>
<evidence type="ECO:0000256" key="1">
    <source>
        <dbReference type="SAM" id="MobiDB-lite"/>
    </source>
</evidence>